<dbReference type="Pfam" id="PF18878">
    <property type="entry name" value="PPE-PPW"/>
    <property type="match status" value="1"/>
</dbReference>
<accession>A0ABX3R4G7</accession>
<keyword evidence="4" id="KW-1185">Reference proteome</keyword>
<dbReference type="Proteomes" id="UP000192319">
    <property type="component" value="Unassembled WGS sequence"/>
</dbReference>
<feature type="region of interest" description="Disordered" evidence="1">
    <location>
        <begin position="305"/>
        <end position="325"/>
    </location>
</feature>
<evidence type="ECO:0000259" key="2">
    <source>
        <dbReference type="Pfam" id="PF18878"/>
    </source>
</evidence>
<dbReference type="EMBL" id="MVHD01000043">
    <property type="protein sequence ID" value="OQZ88947.1"/>
    <property type="molecule type" value="Genomic_DNA"/>
</dbReference>
<sequence>GGSGGFQLPTPAEIWAMIFGPDGERFPGQGQPNWSPAEYLQNLPNFISGNEQALGYLQTNLPQVLTNPAQLPALLSYFVAWQTFRAVNWTLRTLRFIVQTAPLLLPAVLNLAATNLGGLAGLSGLAALGQPVAPVPVAAAPAVSPQLPPVAFMAAPALAPGPAPIPAATPAPAGPATVPAAAPAAQVAGVEGFGYLVGGPGPGFGPTLGARIRAGEPAPDSAAAAAAAASAARRDQARAARRLETVIDRGYRYEYLEADDETVIAGGTAGLERRAQSGHGAGAMGFAGTLLRTGAEPAGLTTMAGDAFGGGPELPMVPGTWTDEQ</sequence>
<feature type="non-terminal residue" evidence="3">
    <location>
        <position position="1"/>
    </location>
</feature>
<name>A0ABX3R4G7_9MYCO</name>
<evidence type="ECO:0000313" key="3">
    <source>
        <dbReference type="EMBL" id="OQZ88947.1"/>
    </source>
</evidence>
<comment type="caution">
    <text evidence="3">The sequence shown here is derived from an EMBL/GenBank/DDBJ whole genome shotgun (WGS) entry which is preliminary data.</text>
</comment>
<feature type="domain" description="PPE-PPW subfamily C-terminal" evidence="2">
    <location>
        <begin position="277"/>
        <end position="321"/>
    </location>
</feature>
<reference evidence="3 4" key="1">
    <citation type="submission" date="2017-02" db="EMBL/GenBank/DDBJ databases">
        <title>The new phylogeny of genus Mycobacterium.</title>
        <authorList>
            <person name="Tortoli E."/>
            <person name="Trovato A."/>
            <person name="Cirillo D.M."/>
        </authorList>
    </citation>
    <scope>NUCLEOTIDE SEQUENCE [LARGE SCALE GENOMIC DNA]</scope>
    <source>
        <strain evidence="3 4">DSM 45230</strain>
    </source>
</reference>
<evidence type="ECO:0000313" key="4">
    <source>
        <dbReference type="Proteomes" id="UP000192319"/>
    </source>
</evidence>
<proteinExistence type="predicted"/>
<evidence type="ECO:0000256" key="1">
    <source>
        <dbReference type="SAM" id="MobiDB-lite"/>
    </source>
</evidence>
<gene>
    <name evidence="3" type="ORF">BST11_20370</name>
</gene>
<organism evidence="3 4">
    <name type="scientific">Mycobacterium alsense</name>
    <dbReference type="NCBI Taxonomy" id="324058"/>
    <lineage>
        <taxon>Bacteria</taxon>
        <taxon>Bacillati</taxon>
        <taxon>Actinomycetota</taxon>
        <taxon>Actinomycetes</taxon>
        <taxon>Mycobacteriales</taxon>
        <taxon>Mycobacteriaceae</taxon>
        <taxon>Mycobacterium</taxon>
    </lineage>
</organism>
<protein>
    <recommendedName>
        <fullName evidence="2">PPE-PPW subfamily C-terminal domain-containing protein</fullName>
    </recommendedName>
</protein>
<dbReference type="InterPro" id="IPR043641">
    <property type="entry name" value="PPE-PPW_C"/>
</dbReference>